<comment type="catalytic activity">
    <reaction evidence="5">
        <text>L-seryl-[protein] + acetyl-CoA = O-acetyl-L-seryl-[protein] + CoA</text>
        <dbReference type="Rhea" id="RHEA:59392"/>
        <dbReference type="Rhea" id="RHEA-COMP:9863"/>
        <dbReference type="Rhea" id="RHEA-COMP:15352"/>
        <dbReference type="ChEBI" id="CHEBI:29999"/>
        <dbReference type="ChEBI" id="CHEBI:57287"/>
        <dbReference type="ChEBI" id="CHEBI:57288"/>
        <dbReference type="ChEBI" id="CHEBI:141128"/>
    </reaction>
    <physiologicalReaction direction="left-to-right" evidence="5">
        <dbReference type="Rhea" id="RHEA:59393"/>
    </physiologicalReaction>
</comment>
<protein>
    <submittedName>
        <fullName evidence="7">HopZ1</fullName>
    </submittedName>
</protein>
<dbReference type="Pfam" id="PF03421">
    <property type="entry name" value="Acetyltransf_14"/>
    <property type="match status" value="1"/>
</dbReference>
<comment type="similarity">
    <text evidence="3">Belongs to the acetyltransferase YopJ family.</text>
</comment>
<name>A0FDY5_PSESY</name>
<evidence type="ECO:0000256" key="3">
    <source>
        <dbReference type="ARBA" id="ARBA00023785"/>
    </source>
</evidence>
<dbReference type="EMBL" id="DQ986442">
    <property type="protein sequence ID" value="ABK13740.1"/>
    <property type="molecule type" value="Genomic_DNA"/>
</dbReference>
<evidence type="ECO:0000256" key="6">
    <source>
        <dbReference type="SAM" id="MobiDB-lite"/>
    </source>
</evidence>
<dbReference type="AlphaFoldDB" id="A0FDY5"/>
<evidence type="ECO:0000256" key="4">
    <source>
        <dbReference type="ARBA" id="ARBA00048364"/>
    </source>
</evidence>
<sequence>MGNACVSGSRMSHQVYSPDRADTPSRSERNTPDRRQRSAGDAERTQSMRLQQKINDLKPYVRHARGPIKAYGQAALDRASGKKTSVSFAELDATHLDAMVDIENQRNPGLNLRHFRDHKELIQALQSDGPSAFRAIFPQTSPGTGQTVRHHVMADVRLHQGRAPTIIITEPAVIVGSQFQQLRQHNLTLEDLRKSGVPLSHVAILETQAQKTKDDCVMYSLNYAIKAYKNANQFDDIHQGLQRGTLPTEDESRTKTTLGALEKNSSYSMMHEGTHAAFGADFLPVDFYKHGASLTQARELMKRPDGRMAGRVNSEDHREAENLIQRNQAFRMTRSVLLDDGTPSSTQFSASIDGFRLQEIKRVLAAAQR</sequence>
<evidence type="ECO:0000256" key="1">
    <source>
        <dbReference type="ARBA" id="ARBA00022679"/>
    </source>
</evidence>
<gene>
    <name evidence="7" type="primary">hopZ1</name>
</gene>
<proteinExistence type="inferred from homology"/>
<feature type="compositionally biased region" description="Basic and acidic residues" evidence="6">
    <location>
        <begin position="19"/>
        <end position="46"/>
    </location>
</feature>
<organism evidence="7">
    <name type="scientific">Pseudomonas syringae pv. syringae</name>
    <dbReference type="NCBI Taxonomy" id="321"/>
    <lineage>
        <taxon>Bacteria</taxon>
        <taxon>Pseudomonadati</taxon>
        <taxon>Pseudomonadota</taxon>
        <taxon>Gammaproteobacteria</taxon>
        <taxon>Pseudomonadales</taxon>
        <taxon>Pseudomonadaceae</taxon>
        <taxon>Pseudomonas</taxon>
        <taxon>Pseudomonas syringae</taxon>
    </lineage>
</organism>
<keyword evidence="2" id="KW-0012">Acyltransferase</keyword>
<dbReference type="MEROPS" id="C55.009"/>
<dbReference type="InterPro" id="IPR005083">
    <property type="entry name" value="YopJ-like"/>
</dbReference>
<evidence type="ECO:0000256" key="2">
    <source>
        <dbReference type="ARBA" id="ARBA00023315"/>
    </source>
</evidence>
<evidence type="ECO:0000313" key="7">
    <source>
        <dbReference type="EMBL" id="ABK13740.1"/>
    </source>
</evidence>
<dbReference type="GO" id="GO:0016746">
    <property type="term" value="F:acyltransferase activity"/>
    <property type="evidence" value="ECO:0007669"/>
    <property type="project" value="UniProtKB-KW"/>
</dbReference>
<reference evidence="7" key="1">
    <citation type="journal article" date="2006" name="PLoS Genet.">
        <title>Type III Effector Diversification via Both Pathoadaptation and Horizontal Transfer in Response to a Coevolutionary Arms Race.</title>
        <authorList>
            <person name="Ma W."/>
            <person name="Dong F.F.T."/>
            <person name="Stavrinides J."/>
            <person name="Guttman D.S."/>
        </authorList>
    </citation>
    <scope>NUCLEOTIDE SEQUENCE</scope>
    <source>
        <strain evidence="7">B76</strain>
    </source>
</reference>
<evidence type="ECO:0000256" key="5">
    <source>
        <dbReference type="ARBA" id="ARBA00048662"/>
    </source>
</evidence>
<accession>A0FDY5</accession>
<keyword evidence="1" id="KW-0808">Transferase</keyword>
<comment type="catalytic activity">
    <reaction evidence="4">
        <text>L-threonyl-[protein] + acetyl-CoA = O-acetyl-L-threonyl-[protein] + CoA</text>
        <dbReference type="Rhea" id="RHEA:65340"/>
        <dbReference type="Rhea" id="RHEA-COMP:11060"/>
        <dbReference type="Rhea" id="RHEA-COMP:16780"/>
        <dbReference type="ChEBI" id="CHEBI:30013"/>
        <dbReference type="ChEBI" id="CHEBI:57287"/>
        <dbReference type="ChEBI" id="CHEBI:57288"/>
        <dbReference type="ChEBI" id="CHEBI:141025"/>
    </reaction>
    <physiologicalReaction direction="left-to-right" evidence="4">
        <dbReference type="Rhea" id="RHEA:65341"/>
    </physiologicalReaction>
</comment>
<feature type="region of interest" description="Disordered" evidence="6">
    <location>
        <begin position="1"/>
        <end position="47"/>
    </location>
</feature>